<feature type="compositionally biased region" description="Basic and acidic residues" evidence="1">
    <location>
        <begin position="274"/>
        <end position="405"/>
    </location>
</feature>
<comment type="caution">
    <text evidence="2">The sequence shown here is derived from an EMBL/GenBank/DDBJ whole genome shotgun (WGS) entry which is preliminary data.</text>
</comment>
<feature type="compositionally biased region" description="Low complexity" evidence="1">
    <location>
        <begin position="529"/>
        <end position="547"/>
    </location>
</feature>
<reference evidence="2 3" key="1">
    <citation type="submission" date="2020-04" db="EMBL/GenBank/DDBJ databases">
        <authorList>
            <person name="Laetsch R D."/>
            <person name="Stevens L."/>
            <person name="Kumar S."/>
            <person name="Blaxter L. M."/>
        </authorList>
    </citation>
    <scope>NUCLEOTIDE SEQUENCE [LARGE SCALE GENOMIC DNA]</scope>
</reference>
<dbReference type="Proteomes" id="UP000494206">
    <property type="component" value="Unassembled WGS sequence"/>
</dbReference>
<dbReference type="CDD" id="cd22265">
    <property type="entry name" value="UDM1_RNF168"/>
    <property type="match status" value="1"/>
</dbReference>
<feature type="region of interest" description="Disordered" evidence="1">
    <location>
        <begin position="274"/>
        <end position="419"/>
    </location>
</feature>
<feature type="compositionally biased region" description="Polar residues" evidence="1">
    <location>
        <begin position="464"/>
        <end position="476"/>
    </location>
</feature>
<name>A0A8S1F915_9PELO</name>
<feature type="region of interest" description="Disordered" evidence="1">
    <location>
        <begin position="526"/>
        <end position="547"/>
    </location>
</feature>
<accession>A0A8S1F915</accession>
<evidence type="ECO:0000256" key="1">
    <source>
        <dbReference type="SAM" id="MobiDB-lite"/>
    </source>
</evidence>
<sequence length="703" mass="80613">MKEHILKINDVIPYDVGASISTDLKGKYQAIDDEGFIELDYGFSDSEFCMMNIVLEAEEKERKEAELRETIYRLTVKAEKIFNKYLKNTHNLNANMATNFGRNNLKNIQRSVSKLRDVYKSLKKFKKTVKLEGKVYKLPTSLDETRKVVRQHALVQIYDLLNPVDASSSSTSPLPINDDLLQEHQSSRLAISTVNSQYTTNSLSTDNFAVRNSSTGQYRKFSNNSSEITIFCSPRRPNNTQTMKPEPVDPAFDDIEAAQIDGVVANQFMECNHHDNSDKREYGELRGSEEVQRPRREEDQRPRREENQRPRREEDQRPRRDELQRSRCEEDQRPRRDELQRPRREEDQRPRRDEFHRPRRDEFHRPRREEDQRARHDELQRSRHEEIERTERNDCHHGESRDYRRSRYNLRNNRKIPRRCPQTKKRNLWVLHVVSILAKSNPNGTLSPENIRELQNFLSRKGKPQSNSSQQSATDPSLNNDNSHDHNLSNAQAIPDSCLQNSANCFNNNARASQNNGVETNEIVKHNAPDLNPSNSDNSRNDSNGSVNLLSQKVSTCDNHSRSNLLTAPICSNISNSAPDAPDASQDTLSSSVGVTPIVHGATASLANPAVGLSDKEVFEAIIDSVINQLRDVPDANYSKVNWLSLQIYDLYRKSEDATGQIFEFINGMKNELPRAERAVAFAKNVMNMKSCANNLLTGYPGP</sequence>
<feature type="region of interest" description="Disordered" evidence="1">
    <location>
        <begin position="459"/>
        <end position="490"/>
    </location>
</feature>
<organism evidence="2 3">
    <name type="scientific">Caenorhabditis bovis</name>
    <dbReference type="NCBI Taxonomy" id="2654633"/>
    <lineage>
        <taxon>Eukaryota</taxon>
        <taxon>Metazoa</taxon>
        <taxon>Ecdysozoa</taxon>
        <taxon>Nematoda</taxon>
        <taxon>Chromadorea</taxon>
        <taxon>Rhabditida</taxon>
        <taxon>Rhabditina</taxon>
        <taxon>Rhabditomorpha</taxon>
        <taxon>Rhabditoidea</taxon>
        <taxon>Rhabditidae</taxon>
        <taxon>Peloderinae</taxon>
        <taxon>Caenorhabditis</taxon>
    </lineage>
</organism>
<evidence type="ECO:0000313" key="2">
    <source>
        <dbReference type="EMBL" id="CAB3410283.1"/>
    </source>
</evidence>
<feature type="compositionally biased region" description="Basic residues" evidence="1">
    <location>
        <begin position="406"/>
        <end position="419"/>
    </location>
</feature>
<gene>
    <name evidence="2" type="ORF">CBOVIS_LOCUS11831</name>
</gene>
<dbReference type="EMBL" id="CADEPM010000010">
    <property type="protein sequence ID" value="CAB3410283.1"/>
    <property type="molecule type" value="Genomic_DNA"/>
</dbReference>
<keyword evidence="3" id="KW-1185">Reference proteome</keyword>
<proteinExistence type="predicted"/>
<evidence type="ECO:0000313" key="3">
    <source>
        <dbReference type="Proteomes" id="UP000494206"/>
    </source>
</evidence>
<protein>
    <submittedName>
        <fullName evidence="2">Uncharacterized protein</fullName>
    </submittedName>
</protein>
<dbReference type="AlphaFoldDB" id="A0A8S1F915"/>